<feature type="region of interest" description="Disordered" evidence="1">
    <location>
        <begin position="85"/>
        <end position="105"/>
    </location>
</feature>
<dbReference type="Proteomes" id="UP000002051">
    <property type="component" value="Unassembled WGS sequence"/>
</dbReference>
<dbReference type="EMBL" id="CM001223">
    <property type="protein sequence ID" value="KEH21464.1"/>
    <property type="molecule type" value="Genomic_DNA"/>
</dbReference>
<evidence type="ECO:0000313" key="2">
    <source>
        <dbReference type="EMBL" id="KEH21464.1"/>
    </source>
</evidence>
<dbReference type="Gramene" id="rna38018">
    <property type="protein sequence ID" value="RHN43975.1"/>
    <property type="gene ID" value="gene38018"/>
</dbReference>
<dbReference type="Proteomes" id="UP000265566">
    <property type="component" value="Chromosome 7"/>
</dbReference>
<reference evidence="4" key="3">
    <citation type="submission" date="2015-04" db="UniProtKB">
        <authorList>
            <consortium name="EnsemblPlants"/>
        </authorList>
    </citation>
    <scope>IDENTIFICATION</scope>
    <source>
        <strain evidence="4">cv. Jemalong A17</strain>
    </source>
</reference>
<keyword evidence="5" id="KW-1185">Reference proteome</keyword>
<evidence type="ECO:0000256" key="1">
    <source>
        <dbReference type="SAM" id="MobiDB-lite"/>
    </source>
</evidence>
<accession>A0A072TVC8</accession>
<gene>
    <name evidence="2" type="ordered locus">MTR_7g405900</name>
    <name evidence="3" type="ORF">MtrunA17_Chr7g0214331</name>
</gene>
<evidence type="ECO:0000313" key="5">
    <source>
        <dbReference type="Proteomes" id="UP000002051"/>
    </source>
</evidence>
<sequence>MHVAEPIDQIVGSEDPTNSVVDLSGTSEYDPEASSQVTPVSTFKCADFFKDAETLSQMIPFSNNYLSVAADKHVSEASTTAKAKMTPLLQSTLHQRESNSSNRRRSKRLYSHFHDYNKFCFFTIPDPELLPILYYNLHQY</sequence>
<reference evidence="2 5" key="1">
    <citation type="journal article" date="2011" name="Nature">
        <title>The Medicago genome provides insight into the evolution of rhizobial symbioses.</title>
        <authorList>
            <person name="Young N.D."/>
            <person name="Debelle F."/>
            <person name="Oldroyd G.E."/>
            <person name="Geurts R."/>
            <person name="Cannon S.B."/>
            <person name="Udvardi M.K."/>
            <person name="Benedito V.A."/>
            <person name="Mayer K.F."/>
            <person name="Gouzy J."/>
            <person name="Schoof H."/>
            <person name="Van de Peer Y."/>
            <person name="Proost S."/>
            <person name="Cook D.R."/>
            <person name="Meyers B.C."/>
            <person name="Spannagl M."/>
            <person name="Cheung F."/>
            <person name="De Mita S."/>
            <person name="Krishnakumar V."/>
            <person name="Gundlach H."/>
            <person name="Zhou S."/>
            <person name="Mudge J."/>
            <person name="Bharti A.K."/>
            <person name="Murray J.D."/>
            <person name="Naoumkina M.A."/>
            <person name="Rosen B."/>
            <person name="Silverstein K.A."/>
            <person name="Tang H."/>
            <person name="Rombauts S."/>
            <person name="Zhao P.X."/>
            <person name="Zhou P."/>
            <person name="Barbe V."/>
            <person name="Bardou P."/>
            <person name="Bechner M."/>
            <person name="Bellec A."/>
            <person name="Berger A."/>
            <person name="Berges H."/>
            <person name="Bidwell S."/>
            <person name="Bisseling T."/>
            <person name="Choisne N."/>
            <person name="Couloux A."/>
            <person name="Denny R."/>
            <person name="Deshpande S."/>
            <person name="Dai X."/>
            <person name="Doyle J.J."/>
            <person name="Dudez A.M."/>
            <person name="Farmer A.D."/>
            <person name="Fouteau S."/>
            <person name="Franken C."/>
            <person name="Gibelin C."/>
            <person name="Gish J."/>
            <person name="Goldstein S."/>
            <person name="Gonzalez A.J."/>
            <person name="Green P.J."/>
            <person name="Hallab A."/>
            <person name="Hartog M."/>
            <person name="Hua A."/>
            <person name="Humphray S.J."/>
            <person name="Jeong D.H."/>
            <person name="Jing Y."/>
            <person name="Jocker A."/>
            <person name="Kenton S.M."/>
            <person name="Kim D.J."/>
            <person name="Klee K."/>
            <person name="Lai H."/>
            <person name="Lang C."/>
            <person name="Lin S."/>
            <person name="Macmil S.L."/>
            <person name="Magdelenat G."/>
            <person name="Matthews L."/>
            <person name="McCorrison J."/>
            <person name="Monaghan E.L."/>
            <person name="Mun J.H."/>
            <person name="Najar F.Z."/>
            <person name="Nicholson C."/>
            <person name="Noirot C."/>
            <person name="O'Bleness M."/>
            <person name="Paule C.R."/>
            <person name="Poulain J."/>
            <person name="Prion F."/>
            <person name="Qin B."/>
            <person name="Qu C."/>
            <person name="Retzel E.F."/>
            <person name="Riddle C."/>
            <person name="Sallet E."/>
            <person name="Samain S."/>
            <person name="Samson N."/>
            <person name="Sanders I."/>
            <person name="Saurat O."/>
            <person name="Scarpelli C."/>
            <person name="Schiex T."/>
            <person name="Segurens B."/>
            <person name="Severin A.J."/>
            <person name="Sherrier D.J."/>
            <person name="Shi R."/>
            <person name="Sims S."/>
            <person name="Singer S.R."/>
            <person name="Sinharoy S."/>
            <person name="Sterck L."/>
            <person name="Viollet A."/>
            <person name="Wang B.B."/>
            <person name="Wang K."/>
            <person name="Wang M."/>
            <person name="Wang X."/>
            <person name="Warfsmann J."/>
            <person name="Weissenbach J."/>
            <person name="White D.D."/>
            <person name="White J.D."/>
            <person name="Wiley G.B."/>
            <person name="Wincker P."/>
            <person name="Xing Y."/>
            <person name="Yang L."/>
            <person name="Yao Z."/>
            <person name="Ying F."/>
            <person name="Zhai J."/>
            <person name="Zhou L."/>
            <person name="Zuber A."/>
            <person name="Denarie J."/>
            <person name="Dixon R.A."/>
            <person name="May G.D."/>
            <person name="Schwartz D.C."/>
            <person name="Rogers J."/>
            <person name="Quetier F."/>
            <person name="Town C.D."/>
            <person name="Roe B.A."/>
        </authorList>
    </citation>
    <scope>NUCLEOTIDE SEQUENCE [LARGE SCALE GENOMIC DNA]</scope>
    <source>
        <strain evidence="2">A17</strain>
        <strain evidence="4 5">cv. Jemalong A17</strain>
    </source>
</reference>
<dbReference type="AlphaFoldDB" id="A0A072TVC8"/>
<proteinExistence type="predicted"/>
<dbReference type="HOGENOM" id="CLU_1838116_0_0_1"/>
<name>A0A072TVC8_MEDTR</name>
<protein>
    <submittedName>
        <fullName evidence="2 4">Uncharacterized protein</fullName>
    </submittedName>
</protein>
<dbReference type="EnsemblPlants" id="KEH21464">
    <property type="protein sequence ID" value="KEH21464"/>
    <property type="gene ID" value="MTR_7g405900"/>
</dbReference>
<dbReference type="EMBL" id="PSQE01000007">
    <property type="protein sequence ID" value="RHN43975.1"/>
    <property type="molecule type" value="Genomic_DNA"/>
</dbReference>
<reference evidence="2 5" key="2">
    <citation type="journal article" date="2014" name="BMC Genomics">
        <title>An improved genome release (version Mt4.0) for the model legume Medicago truncatula.</title>
        <authorList>
            <person name="Tang H."/>
            <person name="Krishnakumar V."/>
            <person name="Bidwell S."/>
            <person name="Rosen B."/>
            <person name="Chan A."/>
            <person name="Zhou S."/>
            <person name="Gentzbittel L."/>
            <person name="Childs K.L."/>
            <person name="Yandell M."/>
            <person name="Gundlach H."/>
            <person name="Mayer K.F."/>
            <person name="Schwartz D.C."/>
            <person name="Town C.D."/>
        </authorList>
    </citation>
    <scope>GENOME REANNOTATION</scope>
    <source>
        <strain evidence="2">A17</strain>
        <strain evidence="4 5">cv. Jemalong A17</strain>
    </source>
</reference>
<evidence type="ECO:0000313" key="3">
    <source>
        <dbReference type="EMBL" id="RHN43975.1"/>
    </source>
</evidence>
<reference evidence="3" key="4">
    <citation type="journal article" date="2018" name="Nat. Plants">
        <title>Whole-genome landscape of Medicago truncatula symbiotic genes.</title>
        <authorList>
            <person name="Pecrix Y."/>
            <person name="Gamas P."/>
            <person name="Carrere S."/>
        </authorList>
    </citation>
    <scope>NUCLEOTIDE SEQUENCE</scope>
    <source>
        <tissue evidence="3">Leaves</tissue>
    </source>
</reference>
<organism evidence="2 5">
    <name type="scientific">Medicago truncatula</name>
    <name type="common">Barrel medic</name>
    <name type="synonym">Medicago tribuloides</name>
    <dbReference type="NCBI Taxonomy" id="3880"/>
    <lineage>
        <taxon>Eukaryota</taxon>
        <taxon>Viridiplantae</taxon>
        <taxon>Streptophyta</taxon>
        <taxon>Embryophyta</taxon>
        <taxon>Tracheophyta</taxon>
        <taxon>Spermatophyta</taxon>
        <taxon>Magnoliopsida</taxon>
        <taxon>eudicotyledons</taxon>
        <taxon>Gunneridae</taxon>
        <taxon>Pentapetalae</taxon>
        <taxon>rosids</taxon>
        <taxon>fabids</taxon>
        <taxon>Fabales</taxon>
        <taxon>Fabaceae</taxon>
        <taxon>Papilionoideae</taxon>
        <taxon>50 kb inversion clade</taxon>
        <taxon>NPAAA clade</taxon>
        <taxon>Hologalegina</taxon>
        <taxon>IRL clade</taxon>
        <taxon>Trifolieae</taxon>
        <taxon>Medicago</taxon>
    </lineage>
</organism>
<evidence type="ECO:0000313" key="4">
    <source>
        <dbReference type="EnsemblPlants" id="KEH21464"/>
    </source>
</evidence>